<evidence type="ECO:0000313" key="4">
    <source>
        <dbReference type="EMBL" id="CAL5986544.1"/>
    </source>
</evidence>
<dbReference type="InterPro" id="IPR050164">
    <property type="entry name" value="Peptidase_C19"/>
</dbReference>
<feature type="coiled-coil region" evidence="1">
    <location>
        <begin position="1078"/>
        <end position="1105"/>
    </location>
</feature>
<dbReference type="PANTHER" id="PTHR24006">
    <property type="entry name" value="UBIQUITIN CARBOXYL-TERMINAL HYDROLASE"/>
    <property type="match status" value="1"/>
</dbReference>
<keyword evidence="3" id="KW-0378">Hydrolase</keyword>
<dbReference type="Gene3D" id="3.90.70.10">
    <property type="entry name" value="Cysteine proteinases"/>
    <property type="match status" value="1"/>
</dbReference>
<dbReference type="InterPro" id="IPR038765">
    <property type="entry name" value="Papain-like_cys_pep_sf"/>
</dbReference>
<dbReference type="GO" id="GO:0016579">
    <property type="term" value="P:protein deubiquitination"/>
    <property type="evidence" value="ECO:0007669"/>
    <property type="project" value="InterPro"/>
</dbReference>
<proteinExistence type="predicted"/>
<dbReference type="SUPFAM" id="SSF54001">
    <property type="entry name" value="Cysteine proteinases"/>
    <property type="match status" value="1"/>
</dbReference>
<comment type="caution">
    <text evidence="3">The sequence shown here is derived from an EMBL/GenBank/DDBJ whole genome shotgun (WGS) entry which is preliminary data.</text>
</comment>
<gene>
    <name evidence="3" type="ORF">HINF_LOCUS63077</name>
    <name evidence="4" type="ORF">HINF_LOCUS9460</name>
</gene>
<dbReference type="Pfam" id="PF00443">
    <property type="entry name" value="UCH"/>
    <property type="match status" value="1"/>
</dbReference>
<protein>
    <submittedName>
        <fullName evidence="3">Ubiquitin carboxyl-terminal hydrolase family protein</fullName>
    </submittedName>
    <submittedName>
        <fullName evidence="4">Ubiquitin_carboxyl-terminal hydrolase family protein</fullName>
    </submittedName>
</protein>
<sequence length="1184" mass="136031">MKKNLSGLQNNGATCYLNATLQGLFNCDSARSAFLNGPNVVELLEKIEASGEHEAFTSDDQSVVSALQLLFTQMQSSIQSSLSTKKFCKSLGMTENDMRQQEDANELMKKILDKLDFASKKFDNQTGQRTHALYQKTFEGETDSVIKCTHCQNESVTKTPFTDLMLPVRKDFFHSLASMVLPEQLDGYRCENCGNTTQALRYVAVNRIPDLGCMTLQRFVMDMYGNMNKDSSPVEFPLYLDLEFVRFCNVREIGFGSSEDEMAQLFHVLLMPWLFFEVEGEKVSAKSPIASGLLENPDFVQHLVRYYQDASLMVPFANEDLPDMFLAPQFKVSPPNLFALRTIVCHSGNMNYGHYYTLALKPSDAGTVMQKCNDSYVSKIEKPANMLQFISGLTKELADEGKEKELSKSMQNYKPTAGYGNTGYMYLFERCGDYPAAPVLSERVEAAILKENRDTEDQIFKKQVVVYSNYREHDMDAFADSKSAEFQFDIRNTAANLVDLAKQQLNIPVDFKFINVFIHSLKMFGDKPENNREKYLVETPAQLNLSLDELLDTGYRPRTFKLLIEFVPNDTYEPFNYQKKYFRFQQVKATQDDRLFETTVIGYNTRLEHLSSFSAGLDRTALLLEAKALYALPADYCSRFVADSQLDLVVIKSYLALKWKINPSQISVFVNSFGTGLMLANMQNTRVSKTDIDCVLYVQQNETIFFEIHEQNSLIVEKMKEELVDLIILDTKQTEVKNGRVSKQVPLKTIIDQLQQEIQIVEQQGWYSQVYNKVAWEENETVQNVIDRQKNKDKITVQMILNTKITIFVNKNGTNHQYNIENDTNMVIFCRNNLRVPGKNHVLKINENTLGLEYGQMTMGDIVTQYQCNQFVCEEIIDEVSVTVKIYKDNAKIEENTIAVLAGTSVQQLIAKYKITDNYQIFQQINNKLVKIEANTVISQTSKIIFHNVTQMFENYIKCTGITEICGWVQFKLAEKYYALPYDNQTTVENVLIFFDSQGLTGISISNYSNLQQFINQLPCNLNLVTSTKYITVFTNNFETLNNSRKIMLEAKSDQTLLGLLLENKFDPNKIIVFSFFENQIESEIETLNQKVDLEQQILVDVKSEYYEKLIEYIDEYNLSKGRFFTFRIENRYHRLQIGEGMSVQQIIEFFQTILGNEVKIVGQNDNIIYTFDEASNFDYFIVK</sequence>
<dbReference type="InterPro" id="IPR018200">
    <property type="entry name" value="USP_CS"/>
</dbReference>
<dbReference type="EMBL" id="CAXDID020000020">
    <property type="protein sequence ID" value="CAL5986544.1"/>
    <property type="molecule type" value="Genomic_DNA"/>
</dbReference>
<organism evidence="3">
    <name type="scientific">Hexamita inflata</name>
    <dbReference type="NCBI Taxonomy" id="28002"/>
    <lineage>
        <taxon>Eukaryota</taxon>
        <taxon>Metamonada</taxon>
        <taxon>Diplomonadida</taxon>
        <taxon>Hexamitidae</taxon>
        <taxon>Hexamitinae</taxon>
        <taxon>Hexamita</taxon>
    </lineage>
</organism>
<dbReference type="GO" id="GO:0004843">
    <property type="term" value="F:cysteine-type deubiquitinase activity"/>
    <property type="evidence" value="ECO:0007669"/>
    <property type="project" value="InterPro"/>
</dbReference>
<evidence type="ECO:0000313" key="5">
    <source>
        <dbReference type="Proteomes" id="UP001642409"/>
    </source>
</evidence>
<dbReference type="PROSITE" id="PS50235">
    <property type="entry name" value="USP_3"/>
    <property type="match status" value="1"/>
</dbReference>
<feature type="domain" description="USP" evidence="2">
    <location>
        <begin position="6"/>
        <end position="396"/>
    </location>
</feature>
<name>A0AA86V419_9EUKA</name>
<evidence type="ECO:0000256" key="1">
    <source>
        <dbReference type="SAM" id="Coils"/>
    </source>
</evidence>
<dbReference type="InterPro" id="IPR001394">
    <property type="entry name" value="Peptidase_C19_UCH"/>
</dbReference>
<dbReference type="Proteomes" id="UP001642409">
    <property type="component" value="Unassembled WGS sequence"/>
</dbReference>
<keyword evidence="5" id="KW-1185">Reference proteome</keyword>
<dbReference type="PROSITE" id="PS00972">
    <property type="entry name" value="USP_1"/>
    <property type="match status" value="1"/>
</dbReference>
<reference evidence="3" key="1">
    <citation type="submission" date="2023-06" db="EMBL/GenBank/DDBJ databases">
        <authorList>
            <person name="Kurt Z."/>
        </authorList>
    </citation>
    <scope>NUCLEOTIDE SEQUENCE</scope>
</reference>
<dbReference type="EMBL" id="CATOUU010001169">
    <property type="protein sequence ID" value="CAI9975432.1"/>
    <property type="molecule type" value="Genomic_DNA"/>
</dbReference>
<keyword evidence="1" id="KW-0175">Coiled coil</keyword>
<dbReference type="AlphaFoldDB" id="A0AA86V419"/>
<evidence type="ECO:0000259" key="2">
    <source>
        <dbReference type="PROSITE" id="PS50235"/>
    </source>
</evidence>
<evidence type="ECO:0000313" key="3">
    <source>
        <dbReference type="EMBL" id="CAI9975432.1"/>
    </source>
</evidence>
<reference evidence="4 5" key="2">
    <citation type="submission" date="2024-07" db="EMBL/GenBank/DDBJ databases">
        <authorList>
            <person name="Akdeniz Z."/>
        </authorList>
    </citation>
    <scope>NUCLEOTIDE SEQUENCE [LARGE SCALE GENOMIC DNA]</scope>
</reference>
<accession>A0AA86V419</accession>
<dbReference type="InterPro" id="IPR028889">
    <property type="entry name" value="USP"/>
</dbReference>